<dbReference type="RefSeq" id="WP_196292884.1">
    <property type="nucleotide sequence ID" value="NZ_JADQDM010000003.1"/>
</dbReference>
<gene>
    <name evidence="1" type="ORF">I2H31_10030</name>
</gene>
<accession>A0ABS0I3B2</accession>
<evidence type="ECO:0000313" key="2">
    <source>
        <dbReference type="Proteomes" id="UP000618931"/>
    </source>
</evidence>
<sequence length="153" mass="16200">MNKPAISDAATPYAVLAGQWRYRSFLNVRPPAEKLADLLFGEGLLDMRPDANGLITAGQLSFGDGFPMRFTGQALAPFPGCANVPPLSLDATAFGVAGTQTECWVYAYRGWLLPTWPFGTNAMPVLAGTVVRVVAHGPQSPAGVVASFVAVKF</sequence>
<dbReference type="Proteomes" id="UP000618931">
    <property type="component" value="Unassembled WGS sequence"/>
</dbReference>
<keyword evidence="2" id="KW-1185">Reference proteome</keyword>
<proteinExistence type="predicted"/>
<evidence type="ECO:0000313" key="1">
    <source>
        <dbReference type="EMBL" id="MBF9221442.1"/>
    </source>
</evidence>
<evidence type="ECO:0008006" key="3">
    <source>
        <dbReference type="Google" id="ProtNLM"/>
    </source>
</evidence>
<comment type="caution">
    <text evidence="1">The sequence shown here is derived from an EMBL/GenBank/DDBJ whole genome shotgun (WGS) entry which is preliminary data.</text>
</comment>
<protein>
    <recommendedName>
        <fullName evidence="3">Lipocalin-like domain-containing protein</fullName>
    </recommendedName>
</protein>
<dbReference type="EMBL" id="JADQDM010000003">
    <property type="protein sequence ID" value="MBF9221442.1"/>
    <property type="molecule type" value="Genomic_DNA"/>
</dbReference>
<reference evidence="1 2" key="1">
    <citation type="submission" date="2020-11" db="EMBL/GenBank/DDBJ databases">
        <authorList>
            <person name="Kim M.K."/>
        </authorList>
    </citation>
    <scope>NUCLEOTIDE SEQUENCE [LARGE SCALE GENOMIC DNA]</scope>
    <source>
        <strain evidence="1 2">BT662</strain>
    </source>
</reference>
<name>A0ABS0I3B2_9BACT</name>
<organism evidence="1 2">
    <name type="scientific">Hymenobacter ruricola</name>
    <dbReference type="NCBI Taxonomy" id="2791023"/>
    <lineage>
        <taxon>Bacteria</taxon>
        <taxon>Pseudomonadati</taxon>
        <taxon>Bacteroidota</taxon>
        <taxon>Cytophagia</taxon>
        <taxon>Cytophagales</taxon>
        <taxon>Hymenobacteraceae</taxon>
        <taxon>Hymenobacter</taxon>
    </lineage>
</organism>